<dbReference type="InterPro" id="IPR050754">
    <property type="entry name" value="FKBP4/5/8-like"/>
</dbReference>
<keyword evidence="5 7" id="KW-0697">Rotamase</keyword>
<comment type="catalytic activity">
    <reaction evidence="1 7">
        <text>[protein]-peptidylproline (omega=180) = [protein]-peptidylproline (omega=0)</text>
        <dbReference type="Rhea" id="RHEA:16237"/>
        <dbReference type="Rhea" id="RHEA-COMP:10747"/>
        <dbReference type="Rhea" id="RHEA-COMP:10748"/>
        <dbReference type="ChEBI" id="CHEBI:83833"/>
        <dbReference type="ChEBI" id="CHEBI:83834"/>
        <dbReference type="EC" id="5.2.1.8"/>
    </reaction>
</comment>
<dbReference type="OrthoDB" id="433738at2759"/>
<dbReference type="Gene3D" id="1.25.40.10">
    <property type="entry name" value="Tetratricopeptide repeat domain"/>
    <property type="match status" value="1"/>
</dbReference>
<dbReference type="InterPro" id="IPR001179">
    <property type="entry name" value="PPIase_FKBP_dom"/>
</dbReference>
<feature type="domain" description="PPIase FKBP-type" evidence="8">
    <location>
        <begin position="28"/>
        <end position="114"/>
    </location>
</feature>
<keyword evidence="3" id="KW-0677">Repeat</keyword>
<evidence type="ECO:0000256" key="4">
    <source>
        <dbReference type="ARBA" id="ARBA00022803"/>
    </source>
</evidence>
<protein>
    <recommendedName>
        <fullName evidence="2 7">peptidylprolyl isomerase</fullName>
        <ecNumber evidence="2 7">5.2.1.8</ecNumber>
    </recommendedName>
</protein>
<dbReference type="GO" id="GO:0003755">
    <property type="term" value="F:peptidyl-prolyl cis-trans isomerase activity"/>
    <property type="evidence" value="ECO:0007669"/>
    <property type="project" value="UniProtKB-KW"/>
</dbReference>
<keyword evidence="10" id="KW-1185">Reference proteome</keyword>
<evidence type="ECO:0000313" key="9">
    <source>
        <dbReference type="EMBL" id="KAE9535034.1"/>
    </source>
</evidence>
<dbReference type="EC" id="5.2.1.8" evidence="2 7"/>
<reference evidence="9 10" key="1">
    <citation type="submission" date="2019-08" db="EMBL/GenBank/DDBJ databases">
        <title>The genome of the soybean aphid Biotype 1, its phylome, world population structure and adaptation to the North American continent.</title>
        <authorList>
            <person name="Giordano R."/>
            <person name="Donthu R.K."/>
            <person name="Hernandez A.G."/>
            <person name="Wright C.L."/>
            <person name="Zimin A.V."/>
        </authorList>
    </citation>
    <scope>NUCLEOTIDE SEQUENCE [LARGE SCALE GENOMIC DNA]</scope>
    <source>
        <tissue evidence="9">Whole aphids</tissue>
    </source>
</reference>
<dbReference type="Proteomes" id="UP000475862">
    <property type="component" value="Unassembled WGS sequence"/>
</dbReference>
<gene>
    <name evidence="9" type="ORF">AGLY_008326</name>
</gene>
<evidence type="ECO:0000256" key="6">
    <source>
        <dbReference type="ARBA" id="ARBA00023235"/>
    </source>
</evidence>
<accession>A0A6G0TMD7</accession>
<name>A0A6G0TMD7_APHGL</name>
<evidence type="ECO:0000256" key="1">
    <source>
        <dbReference type="ARBA" id="ARBA00000971"/>
    </source>
</evidence>
<dbReference type="EMBL" id="VYZN01000027">
    <property type="protein sequence ID" value="KAE9535034.1"/>
    <property type="molecule type" value="Genomic_DNA"/>
</dbReference>
<dbReference type="SUPFAM" id="SSF48452">
    <property type="entry name" value="TPR-like"/>
    <property type="match status" value="1"/>
</dbReference>
<dbReference type="Gene3D" id="3.10.50.40">
    <property type="match status" value="2"/>
</dbReference>
<dbReference type="AlphaFoldDB" id="A0A6G0TMD7"/>
<evidence type="ECO:0000259" key="8">
    <source>
        <dbReference type="PROSITE" id="PS50059"/>
    </source>
</evidence>
<keyword evidence="4" id="KW-0802">TPR repeat</keyword>
<dbReference type="InterPro" id="IPR046357">
    <property type="entry name" value="PPIase_dom_sf"/>
</dbReference>
<evidence type="ECO:0000256" key="3">
    <source>
        <dbReference type="ARBA" id="ARBA00022737"/>
    </source>
</evidence>
<dbReference type="PROSITE" id="PS50059">
    <property type="entry name" value="FKBP_PPIASE"/>
    <property type="match status" value="1"/>
</dbReference>
<evidence type="ECO:0000313" key="10">
    <source>
        <dbReference type="Proteomes" id="UP000475862"/>
    </source>
</evidence>
<evidence type="ECO:0000256" key="5">
    <source>
        <dbReference type="ARBA" id="ARBA00023110"/>
    </source>
</evidence>
<evidence type="ECO:0000256" key="7">
    <source>
        <dbReference type="PROSITE-ProRule" id="PRU00277"/>
    </source>
</evidence>
<evidence type="ECO:0000256" key="2">
    <source>
        <dbReference type="ARBA" id="ARBA00013194"/>
    </source>
</evidence>
<dbReference type="InterPro" id="IPR011990">
    <property type="entry name" value="TPR-like_helical_dom_sf"/>
</dbReference>
<dbReference type="InterPro" id="IPR019734">
    <property type="entry name" value="TPR_rpt"/>
</dbReference>
<dbReference type="PANTHER" id="PTHR46512">
    <property type="entry name" value="PEPTIDYLPROLYL ISOMERASE"/>
    <property type="match status" value="1"/>
</dbReference>
<comment type="caution">
    <text evidence="9">The sequence shown here is derived from an EMBL/GenBank/DDBJ whole genome shotgun (WGS) entry which is preliminary data.</text>
</comment>
<sequence length="444" mass="51329">MDITPKLDGGVLKEILVHGNGTDKPHKGCRAYVHYTGSLSDGTVFDKTNEVPFQFTIGKDMTIKGFDLAVSSMTCDEKSTFRCHPDYGYGLDGFEQIIPSNTWLTFEIHLLKWTWEDISRRKDKSISRQILEYGVDHATPSSVSLVNIHLEKEENGNVIEERDVEFRLGEGKDFGICPGIEIALTKFKKKEKSRLFIHGKHTFLEYGNDDFKEVYVIKLNFFEKFEESWSLTCEDRIEQAKFFKQKGTDYFKMDNYKLALKFYKKMEDYLKNNISIDENQMKEIKFLSVTSYLNSALCNLKSHRHTQAKNDCESALSLEPTNVKALFRKGEALVGLHELIAAKQSFEAVLQQEPNNRAAIAKIIECDKKLKSQKKIEKSVYSNMFEKFAKRDTEKEEEFLSQQPDVMNTLGEWGDDERERAPTEFEKENPNILMLNTTGYFKNM</sequence>
<keyword evidence="6 7" id="KW-0413">Isomerase</keyword>
<proteinExistence type="predicted"/>
<dbReference type="Pfam" id="PF00254">
    <property type="entry name" value="FKBP_C"/>
    <property type="match status" value="1"/>
</dbReference>
<dbReference type="SMART" id="SM00028">
    <property type="entry name" value="TPR"/>
    <property type="match status" value="3"/>
</dbReference>
<dbReference type="PANTHER" id="PTHR46512:SF9">
    <property type="entry name" value="PEPTIDYLPROLYL ISOMERASE"/>
    <property type="match status" value="1"/>
</dbReference>
<organism evidence="9 10">
    <name type="scientific">Aphis glycines</name>
    <name type="common">Soybean aphid</name>
    <dbReference type="NCBI Taxonomy" id="307491"/>
    <lineage>
        <taxon>Eukaryota</taxon>
        <taxon>Metazoa</taxon>
        <taxon>Ecdysozoa</taxon>
        <taxon>Arthropoda</taxon>
        <taxon>Hexapoda</taxon>
        <taxon>Insecta</taxon>
        <taxon>Pterygota</taxon>
        <taxon>Neoptera</taxon>
        <taxon>Paraneoptera</taxon>
        <taxon>Hemiptera</taxon>
        <taxon>Sternorrhyncha</taxon>
        <taxon>Aphidomorpha</taxon>
        <taxon>Aphidoidea</taxon>
        <taxon>Aphididae</taxon>
        <taxon>Aphidini</taxon>
        <taxon>Aphis</taxon>
        <taxon>Aphis</taxon>
    </lineage>
</organism>
<dbReference type="SUPFAM" id="SSF54534">
    <property type="entry name" value="FKBP-like"/>
    <property type="match status" value="2"/>
</dbReference>